<dbReference type="GO" id="GO:0016887">
    <property type="term" value="F:ATP hydrolysis activity"/>
    <property type="evidence" value="ECO:0007669"/>
    <property type="project" value="InterPro"/>
</dbReference>
<keyword evidence="5 7" id="KW-1133">Transmembrane helix</keyword>
<dbReference type="AlphaFoldDB" id="A0A401ULF5"/>
<dbReference type="SUPFAM" id="SSF52540">
    <property type="entry name" value="P-loop containing nucleoside triphosphate hydrolases"/>
    <property type="match status" value="1"/>
</dbReference>
<dbReference type="Gene3D" id="3.40.50.300">
    <property type="entry name" value="P-loop containing nucleotide triphosphate hydrolases"/>
    <property type="match status" value="1"/>
</dbReference>
<feature type="domain" description="ABC transporter" evidence="8">
    <location>
        <begin position="316"/>
        <end position="547"/>
    </location>
</feature>
<evidence type="ECO:0000256" key="3">
    <source>
        <dbReference type="ARBA" id="ARBA00022741"/>
    </source>
</evidence>
<evidence type="ECO:0000256" key="4">
    <source>
        <dbReference type="ARBA" id="ARBA00022840"/>
    </source>
</evidence>
<comment type="subcellular location">
    <subcellularLocation>
        <location evidence="1">Cell membrane</location>
        <topology evidence="1">Multi-pass membrane protein</topology>
    </subcellularLocation>
</comment>
<evidence type="ECO:0000256" key="5">
    <source>
        <dbReference type="ARBA" id="ARBA00022989"/>
    </source>
</evidence>
<feature type="transmembrane region" description="Helical" evidence="7">
    <location>
        <begin position="154"/>
        <end position="172"/>
    </location>
</feature>
<feature type="transmembrane region" description="Helical" evidence="7">
    <location>
        <begin position="129"/>
        <end position="148"/>
    </location>
</feature>
<dbReference type="InterPro" id="IPR036640">
    <property type="entry name" value="ABC1_TM_sf"/>
</dbReference>
<name>A0A401ULF5_9CLOT</name>
<dbReference type="GO" id="GO:0015421">
    <property type="term" value="F:ABC-type oligopeptide transporter activity"/>
    <property type="evidence" value="ECO:0007669"/>
    <property type="project" value="TreeGrafter"/>
</dbReference>
<comment type="caution">
    <text evidence="10">The sequence shown here is derived from an EMBL/GenBank/DDBJ whole genome shotgun (WGS) entry which is preliminary data.</text>
</comment>
<dbReference type="Pfam" id="PF00664">
    <property type="entry name" value="ABC_membrane"/>
    <property type="match status" value="1"/>
</dbReference>
<dbReference type="SUPFAM" id="SSF90123">
    <property type="entry name" value="ABC transporter transmembrane region"/>
    <property type="match status" value="1"/>
</dbReference>
<dbReference type="Proteomes" id="UP000287872">
    <property type="component" value="Unassembled WGS sequence"/>
</dbReference>
<feature type="transmembrane region" description="Helical" evidence="7">
    <location>
        <begin position="242"/>
        <end position="261"/>
    </location>
</feature>
<dbReference type="PROSITE" id="PS50929">
    <property type="entry name" value="ABC_TM1F"/>
    <property type="match status" value="1"/>
</dbReference>
<keyword evidence="6 7" id="KW-0472">Membrane</keyword>
<dbReference type="EMBL" id="BHYK01000009">
    <property type="protein sequence ID" value="GCD10360.1"/>
    <property type="molecule type" value="Genomic_DNA"/>
</dbReference>
<dbReference type="InterPro" id="IPR039421">
    <property type="entry name" value="Type_1_exporter"/>
</dbReference>
<evidence type="ECO:0000256" key="1">
    <source>
        <dbReference type="ARBA" id="ARBA00004651"/>
    </source>
</evidence>
<organism evidence="10 11">
    <name type="scientific">Clostridium tagluense</name>
    <dbReference type="NCBI Taxonomy" id="360422"/>
    <lineage>
        <taxon>Bacteria</taxon>
        <taxon>Bacillati</taxon>
        <taxon>Bacillota</taxon>
        <taxon>Clostridia</taxon>
        <taxon>Eubacteriales</taxon>
        <taxon>Clostridiaceae</taxon>
        <taxon>Clostridium</taxon>
    </lineage>
</organism>
<evidence type="ECO:0000259" key="8">
    <source>
        <dbReference type="PROSITE" id="PS50893"/>
    </source>
</evidence>
<dbReference type="PROSITE" id="PS00211">
    <property type="entry name" value="ABC_TRANSPORTER_1"/>
    <property type="match status" value="1"/>
</dbReference>
<dbReference type="InterPro" id="IPR003593">
    <property type="entry name" value="AAA+_ATPase"/>
</dbReference>
<keyword evidence="2 7" id="KW-0812">Transmembrane</keyword>
<keyword evidence="3" id="KW-0547">Nucleotide-binding</keyword>
<dbReference type="InterPro" id="IPR003439">
    <property type="entry name" value="ABC_transporter-like_ATP-bd"/>
</dbReference>
<accession>A0A401ULF5</accession>
<dbReference type="GO" id="GO:0005886">
    <property type="term" value="C:plasma membrane"/>
    <property type="evidence" value="ECO:0007669"/>
    <property type="project" value="UniProtKB-SubCell"/>
</dbReference>
<evidence type="ECO:0000259" key="9">
    <source>
        <dbReference type="PROSITE" id="PS50929"/>
    </source>
</evidence>
<dbReference type="InterPro" id="IPR011527">
    <property type="entry name" value="ABC1_TM_dom"/>
</dbReference>
<evidence type="ECO:0000256" key="7">
    <source>
        <dbReference type="SAM" id="Phobius"/>
    </source>
</evidence>
<dbReference type="PROSITE" id="PS50893">
    <property type="entry name" value="ABC_TRANSPORTER_2"/>
    <property type="match status" value="1"/>
</dbReference>
<dbReference type="InterPro" id="IPR017871">
    <property type="entry name" value="ABC_transporter-like_CS"/>
</dbReference>
<evidence type="ECO:0000313" key="10">
    <source>
        <dbReference type="EMBL" id="GCD10360.1"/>
    </source>
</evidence>
<dbReference type="GO" id="GO:0005524">
    <property type="term" value="F:ATP binding"/>
    <property type="evidence" value="ECO:0007669"/>
    <property type="project" value="UniProtKB-KW"/>
</dbReference>
<evidence type="ECO:0000256" key="2">
    <source>
        <dbReference type="ARBA" id="ARBA00022692"/>
    </source>
</evidence>
<feature type="transmembrane region" description="Helical" evidence="7">
    <location>
        <begin position="50"/>
        <end position="70"/>
    </location>
</feature>
<keyword evidence="11" id="KW-1185">Reference proteome</keyword>
<dbReference type="Pfam" id="PF00005">
    <property type="entry name" value="ABC_tran"/>
    <property type="match status" value="1"/>
</dbReference>
<dbReference type="SMART" id="SM00382">
    <property type="entry name" value="AAA"/>
    <property type="match status" value="1"/>
</dbReference>
<evidence type="ECO:0000313" key="11">
    <source>
        <dbReference type="Proteomes" id="UP000287872"/>
    </source>
</evidence>
<dbReference type="OrthoDB" id="2205188at2"/>
<feature type="transmembrane region" description="Helical" evidence="7">
    <location>
        <begin position="12"/>
        <end position="30"/>
    </location>
</feature>
<dbReference type="Gene3D" id="1.20.1560.10">
    <property type="entry name" value="ABC transporter type 1, transmembrane domain"/>
    <property type="match status" value="1"/>
</dbReference>
<evidence type="ECO:0000256" key="6">
    <source>
        <dbReference type="ARBA" id="ARBA00023136"/>
    </source>
</evidence>
<dbReference type="PANTHER" id="PTHR43394">
    <property type="entry name" value="ATP-DEPENDENT PERMEASE MDL1, MITOCHONDRIAL"/>
    <property type="match status" value="1"/>
</dbReference>
<dbReference type="RefSeq" id="WP_125000841.1">
    <property type="nucleotide sequence ID" value="NZ_BHYK01000009.1"/>
</dbReference>
<dbReference type="PANTHER" id="PTHR43394:SF1">
    <property type="entry name" value="ATP-BINDING CASSETTE SUB-FAMILY B MEMBER 10, MITOCHONDRIAL"/>
    <property type="match status" value="1"/>
</dbReference>
<reference evidence="10 11" key="1">
    <citation type="submission" date="2018-11" db="EMBL/GenBank/DDBJ databases">
        <title>Genome sequencing and assembly of Clostridium tagluense strain A121.</title>
        <authorList>
            <person name="Murakami T."/>
            <person name="Segawa T."/>
            <person name="Shcherbakova V.A."/>
            <person name="Mori H."/>
            <person name="Yoshimura Y."/>
        </authorList>
    </citation>
    <scope>NUCLEOTIDE SEQUENCE [LARGE SCALE GENOMIC DNA]</scope>
    <source>
        <strain evidence="10 11">A121</strain>
    </source>
</reference>
<feature type="domain" description="ABC transmembrane type-1" evidence="9">
    <location>
        <begin position="21"/>
        <end position="296"/>
    </location>
</feature>
<gene>
    <name evidence="10" type="ORF">Ctaglu_19830</name>
</gene>
<proteinExistence type="predicted"/>
<dbReference type="InterPro" id="IPR027417">
    <property type="entry name" value="P-loop_NTPase"/>
</dbReference>
<protein>
    <submittedName>
        <fullName evidence="10">ABC transporter ATP-binding protein</fullName>
    </submittedName>
</protein>
<sequence>MKKYFYEIKFFIFMRILCDGIMALSVAALPALQKKLFDLITGKVINTNSFLTIVVIYVICLLGAVIFCYFSMIFSWKAGLNFEQSLKSDFFKSIFSSRYENFSAKDAGEYISIQGNDITALDQDYLTPLIDIIQAANKIIIFGVFLFVNVDWRISTVILLGSILTIMIPKWASKPLATKRNAYLNQMGVYVSKIKDFLEGFKVIQSRTRKSINREHEKALVTTKNMRFEYGKFKCLTMALEHLSLSCVSAIAFIIVSILLLKHEITIGTCLAAFGYINVFIEPINDFMYDLNSVSSLKMTKEKVLSYLKEVPNDELKVKKQFNSDIVFDNVAFEYNNFSLSGVSCRFEKGKKYALIGHNGSGKSTLINMLMSYMTEASGTIKIDGENISSLDTAQIMYCLNQNEHIFSDDFMNNATVFSSYSESDVNKVTDNLKMKIVDVVKSQNNSQQLSGGEKQVLGIIRMLTANTEICLMDEPFSAIDVKTTELLENTLLNIEEKTIIMVTHKLSKNLDKFDEVILMDSGKIVQKGTFEEISKTEEYKKIQMVQA</sequence>
<keyword evidence="4 10" id="KW-0067">ATP-binding</keyword>